<comment type="caution">
    <text evidence="7">The sequence shown here is derived from an EMBL/GenBank/DDBJ whole genome shotgun (WGS) entry which is preliminary data.</text>
</comment>
<feature type="region of interest" description="Disordered" evidence="5">
    <location>
        <begin position="401"/>
        <end position="425"/>
    </location>
</feature>
<comment type="subcellular location">
    <subcellularLocation>
        <location evidence="1">Membrane</location>
        <topology evidence="1">Multi-pass membrane protein</topology>
    </subcellularLocation>
</comment>
<dbReference type="GO" id="GO:0046873">
    <property type="term" value="F:metal ion transmembrane transporter activity"/>
    <property type="evidence" value="ECO:0007669"/>
    <property type="project" value="InterPro"/>
</dbReference>
<dbReference type="SUPFAM" id="SSF144083">
    <property type="entry name" value="Magnesium transport protein CorA, transmembrane region"/>
    <property type="match status" value="1"/>
</dbReference>
<feature type="transmembrane region" description="Helical" evidence="6">
    <location>
        <begin position="892"/>
        <end position="913"/>
    </location>
</feature>
<keyword evidence="8" id="KW-1185">Reference proteome</keyword>
<proteinExistence type="predicted"/>
<feature type="compositionally biased region" description="Polar residues" evidence="5">
    <location>
        <begin position="81"/>
        <end position="92"/>
    </location>
</feature>
<dbReference type="Gene3D" id="1.20.58.340">
    <property type="entry name" value="Magnesium transport protein CorA, transmembrane region"/>
    <property type="match status" value="1"/>
</dbReference>
<dbReference type="Proteomes" id="UP001147746">
    <property type="component" value="Unassembled WGS sequence"/>
</dbReference>
<accession>A0A9W9Q4N9</accession>
<name>A0A9W9Q4N9_9EURO</name>
<dbReference type="InterPro" id="IPR002523">
    <property type="entry name" value="MgTranspt_CorA/ZnTranspt_ZntB"/>
</dbReference>
<evidence type="ECO:0000256" key="5">
    <source>
        <dbReference type="SAM" id="MobiDB-lite"/>
    </source>
</evidence>
<dbReference type="InterPro" id="IPR045863">
    <property type="entry name" value="CorA_TM1_TM2"/>
</dbReference>
<feature type="region of interest" description="Disordered" evidence="5">
    <location>
        <begin position="74"/>
        <end position="97"/>
    </location>
</feature>
<gene>
    <name evidence="7" type="ORF">N7476_003065</name>
</gene>
<feature type="transmembrane region" description="Helical" evidence="6">
    <location>
        <begin position="685"/>
        <end position="705"/>
    </location>
</feature>
<dbReference type="CDD" id="cd06174">
    <property type="entry name" value="MFS"/>
    <property type="match status" value="1"/>
</dbReference>
<reference evidence="7" key="2">
    <citation type="journal article" date="2023" name="IMA Fungus">
        <title>Comparative genomic study of the Penicillium genus elucidates a diverse pangenome and 15 lateral gene transfer events.</title>
        <authorList>
            <person name="Petersen C."/>
            <person name="Sorensen T."/>
            <person name="Nielsen M.R."/>
            <person name="Sondergaard T.E."/>
            <person name="Sorensen J.L."/>
            <person name="Fitzpatrick D.A."/>
            <person name="Frisvad J.C."/>
            <person name="Nielsen K.L."/>
        </authorList>
    </citation>
    <scope>NUCLEOTIDE SEQUENCE</scope>
    <source>
        <strain evidence="7">IBT 21472</strain>
    </source>
</reference>
<protein>
    <submittedName>
        <fullName evidence="7">Mg2+ transporter protein CorA-like/Zinc transport protein ZntB</fullName>
    </submittedName>
</protein>
<feature type="compositionally biased region" description="Polar residues" evidence="5">
    <location>
        <begin position="135"/>
        <end position="152"/>
    </location>
</feature>
<sequence>MADHPSSSRLHEWLQRSSVSPEAEEADTQPRYEKEAHFNGSVIEEQRDSHIEVDNRNSLEDILHRDPLSHGDIPGAIFLPKSQTGSSATDNESGLEECSNVHDIDDESTEASFDVNNRLGAPLIPSAVELPPSPISSEAGQSTLSETGQESIQGEESEMASYPIRYTTILENAGQVLDHIRNGNVFATSRHEKASLIYYDYDDQGLLIWSVKDTRRMPSLRDFTDTGKLLILVEDLSERVIHKLGEEFGINPEFFEEHLLNSGYSGANYEQQPAKMWNTASLEKSYVSMKWFRPVWRAPTYFSSRDLSDLLGYQTEHFTRRGRVTTRATTNIFRLGWGLWTDPAKTIRVNREYGWDEKVSIWNGKLTDRDCQVVVVLLDPLPEIREQESFWKQDNLYERERPNEGSGLLSGQTSDDEHEEARIGTWEVDQDDLPRRVDEEGFWYNVWTRFVSRQAVGKHVNNNPTYKCIIEQMAPRREVKFDLDRIFREQDPTTSFKDKLTQTRSTMNEIRDAMDTELGHINLTRPLLQIIRQDTLTLLNQLRQILDEVDVEILDDVRMEDRLVLWRQLINRAQRELPEFSESIRPLVAFLNKLDPRGLSGGDTEHDLPLDLQKLLEDINQMIERLRTTSASLTSNMALLDSRRSIDEAHAVTRLTELAFIFIPLSFAATVFGMQIEPFANPVPVWYFFVVAVVVTSFSYLMRIVMRSQWFSQLKIEMKYEIRKYAERNGKSIQPRSLSVHLIFEWAITTAALNIVNSCKWLVKWIARNLWLTSQWLYGKLGFIVSFFLLIGLISGLPIGMLWARNVDSGIRAAVSIGIVFAVIATVGAPFWMRAEPNIQNAWPRISVPSPSRLPRWIRKALLLLIPSATMIVVPMALIWTRPLDTGIKIGVTVGISVIAMLGLGSIAVMMIFGRTRLDWRSASTSYRYNSD</sequence>
<evidence type="ECO:0000256" key="2">
    <source>
        <dbReference type="ARBA" id="ARBA00022692"/>
    </source>
</evidence>
<reference evidence="7" key="1">
    <citation type="submission" date="2022-12" db="EMBL/GenBank/DDBJ databases">
        <authorList>
            <person name="Petersen C."/>
        </authorList>
    </citation>
    <scope>NUCLEOTIDE SEQUENCE</scope>
    <source>
        <strain evidence="7">IBT 21472</strain>
    </source>
</reference>
<feature type="compositionally biased region" description="Basic and acidic residues" evidence="5">
    <location>
        <begin position="28"/>
        <end position="37"/>
    </location>
</feature>
<feature type="transmembrane region" description="Helical" evidence="6">
    <location>
        <begin position="781"/>
        <end position="804"/>
    </location>
</feature>
<feature type="transmembrane region" description="Helical" evidence="6">
    <location>
        <begin position="861"/>
        <end position="880"/>
    </location>
</feature>
<dbReference type="AlphaFoldDB" id="A0A9W9Q4N9"/>
<feature type="transmembrane region" description="Helical" evidence="6">
    <location>
        <begin position="810"/>
        <end position="832"/>
    </location>
</feature>
<keyword evidence="4 6" id="KW-0472">Membrane</keyword>
<evidence type="ECO:0000256" key="3">
    <source>
        <dbReference type="ARBA" id="ARBA00022989"/>
    </source>
</evidence>
<organism evidence="7 8">
    <name type="scientific">Penicillium atrosanguineum</name>
    <dbReference type="NCBI Taxonomy" id="1132637"/>
    <lineage>
        <taxon>Eukaryota</taxon>
        <taxon>Fungi</taxon>
        <taxon>Dikarya</taxon>
        <taxon>Ascomycota</taxon>
        <taxon>Pezizomycotina</taxon>
        <taxon>Eurotiomycetes</taxon>
        <taxon>Eurotiomycetidae</taxon>
        <taxon>Eurotiales</taxon>
        <taxon>Aspergillaceae</taxon>
        <taxon>Penicillium</taxon>
    </lineage>
</organism>
<dbReference type="GO" id="GO:0016020">
    <property type="term" value="C:membrane"/>
    <property type="evidence" value="ECO:0007669"/>
    <property type="project" value="UniProtKB-SubCell"/>
</dbReference>
<keyword evidence="3 6" id="KW-1133">Transmembrane helix</keyword>
<feature type="region of interest" description="Disordered" evidence="5">
    <location>
        <begin position="125"/>
        <end position="157"/>
    </location>
</feature>
<dbReference type="Pfam" id="PF01544">
    <property type="entry name" value="CorA"/>
    <property type="match status" value="1"/>
</dbReference>
<evidence type="ECO:0000313" key="8">
    <source>
        <dbReference type="Proteomes" id="UP001147746"/>
    </source>
</evidence>
<evidence type="ECO:0000256" key="1">
    <source>
        <dbReference type="ARBA" id="ARBA00004141"/>
    </source>
</evidence>
<feature type="region of interest" description="Disordered" evidence="5">
    <location>
        <begin position="1"/>
        <end position="51"/>
    </location>
</feature>
<evidence type="ECO:0000313" key="7">
    <source>
        <dbReference type="EMBL" id="KAJ5324465.1"/>
    </source>
</evidence>
<keyword evidence="2 6" id="KW-0812">Transmembrane</keyword>
<dbReference type="EMBL" id="JAPZBO010000002">
    <property type="protein sequence ID" value="KAJ5324465.1"/>
    <property type="molecule type" value="Genomic_DNA"/>
</dbReference>
<evidence type="ECO:0000256" key="4">
    <source>
        <dbReference type="ARBA" id="ARBA00023136"/>
    </source>
</evidence>
<evidence type="ECO:0000256" key="6">
    <source>
        <dbReference type="SAM" id="Phobius"/>
    </source>
</evidence>